<accession>A0A9N8DP75</accession>
<evidence type="ECO:0000256" key="2">
    <source>
        <dbReference type="ARBA" id="ARBA00022692"/>
    </source>
</evidence>
<feature type="chain" id="PRO_5040115922" evidence="11">
    <location>
        <begin position="21"/>
        <end position="519"/>
    </location>
</feature>
<name>A0A9N8DP75_9STRA</name>
<reference evidence="13" key="1">
    <citation type="submission" date="2020-06" db="EMBL/GenBank/DDBJ databases">
        <authorList>
            <consortium name="Plant Systems Biology data submission"/>
        </authorList>
    </citation>
    <scope>NUCLEOTIDE SEQUENCE</scope>
    <source>
        <strain evidence="13">D6</strain>
    </source>
</reference>
<comment type="subcellular location">
    <subcellularLocation>
        <location evidence="8">Endomembrane system</location>
        <topology evidence="8">Single-pass membrane protein</topology>
    </subcellularLocation>
    <subcellularLocation>
        <location evidence="1">Membrane</location>
        <topology evidence="1">Single-pass type I membrane protein</topology>
    </subcellularLocation>
</comment>
<feature type="domain" description="Vacuolar sorting receptor thioredoxin-like" evidence="12">
    <location>
        <begin position="141"/>
        <end position="292"/>
    </location>
</feature>
<dbReference type="AlphaFoldDB" id="A0A9N8DP75"/>
<keyword evidence="3 11" id="KW-0732">Signal</keyword>
<dbReference type="GO" id="GO:0012505">
    <property type="term" value="C:endomembrane system"/>
    <property type="evidence" value="ECO:0007669"/>
    <property type="project" value="UniProtKB-SubCell"/>
</dbReference>
<evidence type="ECO:0000313" key="14">
    <source>
        <dbReference type="Proteomes" id="UP001153069"/>
    </source>
</evidence>
<evidence type="ECO:0000256" key="3">
    <source>
        <dbReference type="ARBA" id="ARBA00022729"/>
    </source>
</evidence>
<evidence type="ECO:0000256" key="1">
    <source>
        <dbReference type="ARBA" id="ARBA00004479"/>
    </source>
</evidence>
<dbReference type="Proteomes" id="UP001153069">
    <property type="component" value="Unassembled WGS sequence"/>
</dbReference>
<keyword evidence="13" id="KW-0675">Receptor</keyword>
<sequence>MSSRHFRFVLLVLLLSSTAAATVTQHRLLSSIDNLPPELQNTTVPYPETRATYVRFPSTAKDLLAEEVANYPSPLVVEVTTVITHWHVPLWDLLKGVIHRFRAQNQIIYVKAHHYIGNGMTEHGCRIEWIDEDTGAITERAVVTDPCQQQCTNQGRYCAPEIPNDLNPANPPKKLVEETLRRLCIDDLYHASDLKHFEYLDAWKDLQCHTTDDMTECARQALAQVAHTDWASVEQCMQLAGGLDADTMNVRLQEQLDRQQGQYALDNIPLVHIAGERYKGSWDVSNLLNDICDAYPTSQQLPTQVNPMGCDFCRECDDVRHCLWYLECNERPFDIDTFRSNNNGADSSNTTIAPQTNAPIATAPPTTTPAAPSAVTTATQPPNNNNNNAPDNDDNDNDDVNTTAFFMGGILAGLVFGMVPACWFARREARTRRQISAALATRELAFRDAALDGGTYKDELDATTGTRLSPEEMENMEDIMLDEFDGLPRTPHAMVGTGQEKGNKNKKPPRIAFALNKVV</sequence>
<evidence type="ECO:0000313" key="13">
    <source>
        <dbReference type="EMBL" id="CAB9504211.1"/>
    </source>
</evidence>
<feature type="compositionally biased region" description="Low complexity" evidence="9">
    <location>
        <begin position="350"/>
        <end position="390"/>
    </location>
</feature>
<dbReference type="GO" id="GO:0016020">
    <property type="term" value="C:membrane"/>
    <property type="evidence" value="ECO:0007669"/>
    <property type="project" value="UniProtKB-SubCell"/>
</dbReference>
<dbReference type="PANTHER" id="PTHR22702">
    <property type="entry name" value="PROTEASE-ASSOCIATED DOMAIN-CONTAINING PROTEIN"/>
    <property type="match status" value="1"/>
</dbReference>
<keyword evidence="2 10" id="KW-0812">Transmembrane</keyword>
<proteinExistence type="predicted"/>
<feature type="transmembrane region" description="Helical" evidence="10">
    <location>
        <begin position="404"/>
        <end position="425"/>
    </location>
</feature>
<feature type="compositionally biased region" description="Polar residues" evidence="9">
    <location>
        <begin position="340"/>
        <end position="349"/>
    </location>
</feature>
<evidence type="ECO:0000256" key="4">
    <source>
        <dbReference type="ARBA" id="ARBA00022737"/>
    </source>
</evidence>
<evidence type="ECO:0000256" key="8">
    <source>
        <dbReference type="ARBA" id="ARBA00037847"/>
    </source>
</evidence>
<evidence type="ECO:0000256" key="11">
    <source>
        <dbReference type="SAM" id="SignalP"/>
    </source>
</evidence>
<organism evidence="13 14">
    <name type="scientific">Seminavis robusta</name>
    <dbReference type="NCBI Taxonomy" id="568900"/>
    <lineage>
        <taxon>Eukaryota</taxon>
        <taxon>Sar</taxon>
        <taxon>Stramenopiles</taxon>
        <taxon>Ochrophyta</taxon>
        <taxon>Bacillariophyta</taxon>
        <taxon>Bacillariophyceae</taxon>
        <taxon>Bacillariophycidae</taxon>
        <taxon>Naviculales</taxon>
        <taxon>Naviculaceae</taxon>
        <taxon>Seminavis</taxon>
    </lineage>
</organism>
<dbReference type="PANTHER" id="PTHR22702:SF1">
    <property type="entry name" value="PROTEASE-ASSOCIATED DOMAIN-CONTAINING PROTEIN 1"/>
    <property type="match status" value="1"/>
</dbReference>
<keyword evidence="7" id="KW-0325">Glycoprotein</keyword>
<evidence type="ECO:0000256" key="5">
    <source>
        <dbReference type="ARBA" id="ARBA00022989"/>
    </source>
</evidence>
<keyword evidence="5 10" id="KW-1133">Transmembrane helix</keyword>
<evidence type="ECO:0000256" key="9">
    <source>
        <dbReference type="SAM" id="MobiDB-lite"/>
    </source>
</evidence>
<dbReference type="InterPro" id="IPR056858">
    <property type="entry name" value="VSR_TRX"/>
</dbReference>
<dbReference type="Pfam" id="PF25011">
    <property type="entry name" value="VSR_TRX"/>
    <property type="match status" value="1"/>
</dbReference>
<dbReference type="EMBL" id="CAICTM010000188">
    <property type="protein sequence ID" value="CAB9504211.1"/>
    <property type="molecule type" value="Genomic_DNA"/>
</dbReference>
<keyword evidence="14" id="KW-1185">Reference proteome</keyword>
<gene>
    <name evidence="13" type="ORF">SEMRO_189_G081590.1</name>
</gene>
<evidence type="ECO:0000256" key="7">
    <source>
        <dbReference type="ARBA" id="ARBA00023180"/>
    </source>
</evidence>
<evidence type="ECO:0000256" key="6">
    <source>
        <dbReference type="ARBA" id="ARBA00023136"/>
    </source>
</evidence>
<dbReference type="OrthoDB" id="10045365at2759"/>
<keyword evidence="4" id="KW-0677">Repeat</keyword>
<evidence type="ECO:0000259" key="12">
    <source>
        <dbReference type="Pfam" id="PF25011"/>
    </source>
</evidence>
<keyword evidence="6 10" id="KW-0472">Membrane</keyword>
<evidence type="ECO:0000256" key="10">
    <source>
        <dbReference type="SAM" id="Phobius"/>
    </source>
</evidence>
<comment type="caution">
    <text evidence="13">The sequence shown here is derived from an EMBL/GenBank/DDBJ whole genome shotgun (WGS) entry which is preliminary data.</text>
</comment>
<feature type="region of interest" description="Disordered" evidence="9">
    <location>
        <begin position="340"/>
        <end position="400"/>
    </location>
</feature>
<feature type="signal peptide" evidence="11">
    <location>
        <begin position="1"/>
        <end position="20"/>
    </location>
</feature>
<protein>
    <submittedName>
        <fullName evidence="13">Vacuolar-sorting receptor</fullName>
    </submittedName>
</protein>